<dbReference type="AlphaFoldDB" id="A0A7X6M3A0"/>
<dbReference type="Proteomes" id="UP000523447">
    <property type="component" value="Unassembled WGS sequence"/>
</dbReference>
<dbReference type="Pfam" id="PF12679">
    <property type="entry name" value="ABC2_membrane_2"/>
    <property type="match status" value="1"/>
</dbReference>
<name>A0A7X6M3A0_9NOCA</name>
<dbReference type="EMBL" id="JAAXPE010000051">
    <property type="protein sequence ID" value="NKY89578.1"/>
    <property type="molecule type" value="Genomic_DNA"/>
</dbReference>
<accession>A0A7X6M3A0</accession>
<protein>
    <submittedName>
        <fullName evidence="2">ABC transporter permease subunit</fullName>
    </submittedName>
</protein>
<proteinExistence type="predicted"/>
<keyword evidence="1" id="KW-0812">Transmembrane</keyword>
<feature type="transmembrane region" description="Helical" evidence="1">
    <location>
        <begin position="188"/>
        <end position="213"/>
    </location>
</feature>
<comment type="caution">
    <text evidence="2">The sequence shown here is derived from an EMBL/GenBank/DDBJ whole genome shotgun (WGS) entry which is preliminary data.</text>
</comment>
<feature type="transmembrane region" description="Helical" evidence="1">
    <location>
        <begin position="233"/>
        <end position="257"/>
    </location>
</feature>
<keyword evidence="1" id="KW-0472">Membrane</keyword>
<feature type="transmembrane region" description="Helical" evidence="1">
    <location>
        <begin position="157"/>
        <end position="181"/>
    </location>
</feature>
<evidence type="ECO:0000313" key="2">
    <source>
        <dbReference type="EMBL" id="NKY89578.1"/>
    </source>
</evidence>
<dbReference type="GO" id="GO:0140359">
    <property type="term" value="F:ABC-type transporter activity"/>
    <property type="evidence" value="ECO:0007669"/>
    <property type="project" value="InterPro"/>
</dbReference>
<gene>
    <name evidence="2" type="ORF">HGA07_28780</name>
</gene>
<keyword evidence="3" id="KW-1185">Reference proteome</keyword>
<dbReference type="RefSeq" id="WP_040723594.1">
    <property type="nucleotide sequence ID" value="NZ_CAWPHS010000047.1"/>
</dbReference>
<evidence type="ECO:0000256" key="1">
    <source>
        <dbReference type="SAM" id="Phobius"/>
    </source>
</evidence>
<feature type="transmembrane region" description="Helical" evidence="1">
    <location>
        <begin position="76"/>
        <end position="98"/>
    </location>
</feature>
<feature type="transmembrane region" description="Helical" evidence="1">
    <location>
        <begin position="124"/>
        <end position="145"/>
    </location>
</feature>
<feature type="transmembrane region" description="Helical" evidence="1">
    <location>
        <begin position="18"/>
        <end position="39"/>
    </location>
</feature>
<keyword evidence="1" id="KW-1133">Transmembrane helix</keyword>
<evidence type="ECO:0000313" key="3">
    <source>
        <dbReference type="Proteomes" id="UP000523447"/>
    </source>
</evidence>
<dbReference type="GO" id="GO:0005886">
    <property type="term" value="C:plasma membrane"/>
    <property type="evidence" value="ECO:0007669"/>
    <property type="project" value="UniProtKB-SubCell"/>
</dbReference>
<organism evidence="2 3">
    <name type="scientific">Nocardia veterana</name>
    <dbReference type="NCBI Taxonomy" id="132249"/>
    <lineage>
        <taxon>Bacteria</taxon>
        <taxon>Bacillati</taxon>
        <taxon>Actinomycetota</taxon>
        <taxon>Actinomycetes</taxon>
        <taxon>Mycobacteriales</taxon>
        <taxon>Nocardiaceae</taxon>
        <taxon>Nocardia</taxon>
    </lineage>
</organism>
<sequence>MPDTGLTGLDLRLRRRSVYGYTIGLAAYALVIVALYPSFRNDTSLDQLLTNDPTMAALFGVSGSLTSPTGWLNANLYANFVPLVILLITIGYGASCLAGQDEDGTLGLVATLPISRRTIVLQKAGALVLLALPATLATTACVVIGRGFDLDVDTGALAGITVGVLLLGVDFGAVAMLIGAASGSRGTALGVTSALAAAAYLISSLAPVVHWLAPARFASPFFYAVGDGQLDHGLSVAWFGVLSGLALATVTASVIAFERLDLH</sequence>
<reference evidence="2 3" key="1">
    <citation type="submission" date="2020-04" db="EMBL/GenBank/DDBJ databases">
        <title>MicrobeNet Type strains.</title>
        <authorList>
            <person name="Nicholson A.C."/>
        </authorList>
    </citation>
    <scope>NUCLEOTIDE SEQUENCE [LARGE SCALE GENOMIC DNA]</scope>
    <source>
        <strain evidence="2 3">DSM 44445</strain>
    </source>
</reference>